<evidence type="ECO:0000313" key="4">
    <source>
        <dbReference type="Proteomes" id="UP000594380"/>
    </source>
</evidence>
<dbReference type="AlphaFoldDB" id="A0A7Y6JZU9"/>
<evidence type="ECO:0000259" key="2">
    <source>
        <dbReference type="Pfam" id="PF05065"/>
    </source>
</evidence>
<feature type="domain" description="Phage capsid-like C-terminal" evidence="2">
    <location>
        <begin position="60"/>
        <end position="271"/>
    </location>
</feature>
<dbReference type="InterPro" id="IPR024455">
    <property type="entry name" value="Phage_capsid"/>
</dbReference>
<dbReference type="Pfam" id="PF05065">
    <property type="entry name" value="Phage_capsid"/>
    <property type="match status" value="1"/>
</dbReference>
<dbReference type="NCBIfam" id="TIGR01554">
    <property type="entry name" value="major_cap_HK97"/>
    <property type="match status" value="1"/>
</dbReference>
<proteinExistence type="predicted"/>
<name>A0A7Y6JZU9_9BURK</name>
<dbReference type="GeneID" id="301102242"/>
<dbReference type="EMBL" id="JAALDK010000001">
    <property type="protein sequence ID" value="NUY01557.1"/>
    <property type="molecule type" value="Genomic_DNA"/>
</dbReference>
<sequence length="353" mass="35965">MADHGLVRLVAALAAGGSSGLSGAHAWAVQRWGDTATVTRALRFGLDTGNLGGVDYAALANGFVPLLAADSIIERLDALVTLRRVPFFTPLAREKQPARVEWSAQGTAKLIADISLEPFQLAPRKVAGAVIATTEALRQAGREPLERTIAASLTTAYALAEGEALLSASAGNEAVPTGLLHGVTPVHASGTTAQALAADVRALLADFTGNLARCIWIANAGDAVALALLDVTFTADVRATGGTLAGLPLVASPAAPAGSLVLLDSSALVVASDPLTVDVASEAALDVADSAGATGTLALWQVNMSCVLLERRINWMLAQAGGVAVIDNLFASPPDAAGATEVARHGRRSAQHE</sequence>
<gene>
    <name evidence="3" type="ORF">G5S42_18065</name>
</gene>
<comment type="subcellular location">
    <subcellularLocation>
        <location evidence="1">Virion</location>
    </subcellularLocation>
</comment>
<comment type="caution">
    <text evidence="3">The sequence shown here is derived from an EMBL/GenBank/DDBJ whole genome shotgun (WGS) entry which is preliminary data.</text>
</comment>
<accession>A0A7Y6JZU9</accession>
<reference evidence="3 4" key="1">
    <citation type="submission" date="2020-02" db="EMBL/GenBank/DDBJ databases">
        <title>Paraburkholderia simonii sp. nov. and Paraburkholderia youngii sp. nov. Brazilian and Mexican Mimosa-associated rhizobia.</title>
        <authorList>
            <person name="Mavima L."/>
            <person name="Beukes C.W."/>
            <person name="Chan W.Y."/>
            <person name="Palmer M."/>
            <person name="De Meyer S.E."/>
            <person name="James E.K."/>
            <person name="Venter S.N."/>
            <person name="Steenkamp E.T."/>
        </authorList>
    </citation>
    <scope>NUCLEOTIDE SEQUENCE [LARGE SCALE GENOMIC DNA]</scope>
    <source>
        <strain evidence="3 4">JPY169</strain>
    </source>
</reference>
<dbReference type="SUPFAM" id="SSF56563">
    <property type="entry name" value="Major capsid protein gp5"/>
    <property type="match status" value="1"/>
</dbReference>
<organism evidence="3 4">
    <name type="scientific">Paraburkholderia youngii</name>
    <dbReference type="NCBI Taxonomy" id="2782701"/>
    <lineage>
        <taxon>Bacteria</taxon>
        <taxon>Pseudomonadati</taxon>
        <taxon>Pseudomonadota</taxon>
        <taxon>Betaproteobacteria</taxon>
        <taxon>Burkholderiales</taxon>
        <taxon>Burkholderiaceae</taxon>
        <taxon>Paraburkholderia</taxon>
    </lineage>
</organism>
<dbReference type="InterPro" id="IPR054612">
    <property type="entry name" value="Phage_capsid-like_C"/>
</dbReference>
<protein>
    <submittedName>
        <fullName evidence="3">Phage major capsid protein</fullName>
    </submittedName>
</protein>
<dbReference type="Proteomes" id="UP000594380">
    <property type="component" value="Unassembled WGS sequence"/>
</dbReference>
<evidence type="ECO:0000256" key="1">
    <source>
        <dbReference type="ARBA" id="ARBA00004328"/>
    </source>
</evidence>
<dbReference type="RefSeq" id="WP_176108034.1">
    <property type="nucleotide sequence ID" value="NZ_JAALDK010000001.1"/>
</dbReference>
<evidence type="ECO:0000313" key="3">
    <source>
        <dbReference type="EMBL" id="NUY01557.1"/>
    </source>
</evidence>
<dbReference type="Gene3D" id="3.30.2400.10">
    <property type="entry name" value="Major capsid protein gp5"/>
    <property type="match status" value="1"/>
</dbReference>